<organism evidence="9 10">
    <name type="scientific">Butyricimonas virosa</name>
    <dbReference type="NCBI Taxonomy" id="544645"/>
    <lineage>
        <taxon>Bacteria</taxon>
        <taxon>Pseudomonadati</taxon>
        <taxon>Bacteroidota</taxon>
        <taxon>Bacteroidia</taxon>
        <taxon>Bacteroidales</taxon>
        <taxon>Odoribacteraceae</taxon>
        <taxon>Butyricimonas</taxon>
    </lineage>
</organism>
<dbReference type="InterPro" id="IPR023996">
    <property type="entry name" value="TonB-dep_OMP_SusC/RagA"/>
</dbReference>
<comment type="subcellular location">
    <subcellularLocation>
        <location evidence="1 7">Cell outer membrane</location>
        <topology evidence="1 7">Multi-pass membrane protein</topology>
    </subcellularLocation>
</comment>
<dbReference type="InterPro" id="IPR008969">
    <property type="entry name" value="CarboxyPept-like_regulatory"/>
</dbReference>
<evidence type="ECO:0000259" key="8">
    <source>
        <dbReference type="Pfam" id="PF07715"/>
    </source>
</evidence>
<protein>
    <submittedName>
        <fullName evidence="9">SusC/RagA family TonB-linked outer membrane protein</fullName>
    </submittedName>
</protein>
<evidence type="ECO:0000256" key="3">
    <source>
        <dbReference type="ARBA" id="ARBA00022452"/>
    </source>
</evidence>
<keyword evidence="5 7" id="KW-0472">Membrane</keyword>
<dbReference type="PROSITE" id="PS52016">
    <property type="entry name" value="TONB_DEPENDENT_REC_3"/>
    <property type="match status" value="1"/>
</dbReference>
<proteinExistence type="inferred from homology"/>
<evidence type="ECO:0000256" key="6">
    <source>
        <dbReference type="ARBA" id="ARBA00023237"/>
    </source>
</evidence>
<gene>
    <name evidence="9" type="ORF">DXA50_12320</name>
</gene>
<dbReference type="Pfam" id="PF07715">
    <property type="entry name" value="Plug"/>
    <property type="match status" value="1"/>
</dbReference>
<evidence type="ECO:0000313" key="9">
    <source>
        <dbReference type="EMBL" id="RGY15914.1"/>
    </source>
</evidence>
<evidence type="ECO:0000256" key="7">
    <source>
        <dbReference type="PROSITE-ProRule" id="PRU01360"/>
    </source>
</evidence>
<keyword evidence="2 7" id="KW-0813">Transport</keyword>
<accession>A0A413ILU8</accession>
<evidence type="ECO:0000256" key="4">
    <source>
        <dbReference type="ARBA" id="ARBA00022692"/>
    </source>
</evidence>
<dbReference type="AlphaFoldDB" id="A0A413ILU8"/>
<dbReference type="EMBL" id="QSCR01000022">
    <property type="protein sequence ID" value="RGY15914.1"/>
    <property type="molecule type" value="Genomic_DNA"/>
</dbReference>
<dbReference type="Proteomes" id="UP000286063">
    <property type="component" value="Unassembled WGS sequence"/>
</dbReference>
<dbReference type="NCBIfam" id="TIGR04056">
    <property type="entry name" value="OMP_RagA_SusC"/>
    <property type="match status" value="1"/>
</dbReference>
<dbReference type="Pfam" id="PF13715">
    <property type="entry name" value="CarbopepD_reg_2"/>
    <property type="match status" value="1"/>
</dbReference>
<dbReference type="InterPro" id="IPR039426">
    <property type="entry name" value="TonB-dep_rcpt-like"/>
</dbReference>
<reference evidence="9 10" key="1">
    <citation type="submission" date="2018-08" db="EMBL/GenBank/DDBJ databases">
        <title>A genome reference for cultivated species of the human gut microbiota.</title>
        <authorList>
            <person name="Zou Y."/>
            <person name="Xue W."/>
            <person name="Luo G."/>
        </authorList>
    </citation>
    <scope>NUCLEOTIDE SEQUENCE [LARGE SCALE GENOMIC DNA]</scope>
    <source>
        <strain evidence="9 10">OF02-7</strain>
    </source>
</reference>
<evidence type="ECO:0000256" key="5">
    <source>
        <dbReference type="ARBA" id="ARBA00023136"/>
    </source>
</evidence>
<evidence type="ECO:0000256" key="1">
    <source>
        <dbReference type="ARBA" id="ARBA00004571"/>
    </source>
</evidence>
<dbReference type="OrthoDB" id="9768177at2"/>
<dbReference type="Gene3D" id="2.170.130.10">
    <property type="entry name" value="TonB-dependent receptor, plug domain"/>
    <property type="match status" value="1"/>
</dbReference>
<dbReference type="InterPro" id="IPR037066">
    <property type="entry name" value="Plug_dom_sf"/>
</dbReference>
<keyword evidence="3 7" id="KW-1134">Transmembrane beta strand</keyword>
<sequence>MQKKWKKWLFIRKRELQKILKIMRLSVILLFLGLQLASAKVGAQAKITVEKKTVTYLELFNLIKAQTGRTVVYSNNELDKNKHVAAGFVGLELSQVLDNVLKGTGLSYELVDEFVILEVTPKDVKKVHNLVGIVVDKDKQRLPGVTVILKGTTVGTATNVDGIFTLPVPMEKGALLFSFIGFKRQEVAFKCPSDTIRVTLQEDVENLDEVVITGMFNKPKESYTGAVTHITKQELTDFKSRDLLRTIANIDPSFNIVENNKQGSNPNALPEINIRGMTNLPSTVDVTQVKGNIEDFQVDQRANLNTPLFIMDGFEITLERMMDLDEEEIESVTILKDASSTAIYGSRGSNGVVVITSVKPKQGKLRIGCRVGVNFEVPDLTSYNLLNAKEKLELEKMAGLFVADKDKMDYWLQQDNLDREYNMKLKNVQEGVDTYWLSQPLRTGINGDYGLSLSGGDPAFRYSLNASYKMVKGVMKGSDRSNFNGTLTITYLYKNFQFSNSVSIGANRGNESMYGSFSAYAEMNPYYSPYDENGELVKNFPAGGGNAKGPKNPLYDATTSSYSYSNYVDLRNNTSVEWSPLEGIKVGLRLGYSWNSSEQHDYMSSKHSMFSMVFDPLSKGSYNYGTSKTNMYNLALNLSYAKVFGDHSLFFGFNGTVNESSMKSYIVGAIGFTHDRFDFLSMGASYSGTNPGGSESTSRSLGFTMNVNYNWNHSLFVDASYRLDGASAFGPYSRFRPFYTVGAGWTASSLKFIQEKAGWINILRFKYNYGVTGSLPFQVYDAITTFNYKTDSRYEGKLGASIMGLGNPDLSWQYTYSHNLGMELNMFQGLVSANFNIYTRLTKGSISSSTLPPSHGYTSYKENFGDLKNEGYDVSVSFRLVNDMKRRINWSMRASFQRNNNILVRLSPAMKKYSDDIQARDVGNQSPAFLYREGESMDALYVVKSLGIDPATGRELFQKRNGTVTYEYSNNDKVPIGLSQPKVTGNLSTTVRYRNLNVSMAFNVRLGGQKYNNTLVSKVENADIKNNVDKRVFSERWRGPDHYAKYKGLNERTTTGQSSRFMQDESTIKCGSLNISYVLNSRWIKQKMKMSSINLSLNTMDLFQISTVKLERGTSYPFARRISTRISFNF</sequence>
<keyword evidence="4 7" id="KW-0812">Transmembrane</keyword>
<dbReference type="Gene3D" id="2.40.170.20">
    <property type="entry name" value="TonB-dependent receptor, beta-barrel domain"/>
    <property type="match status" value="1"/>
</dbReference>
<feature type="domain" description="TonB-dependent receptor plug" evidence="8">
    <location>
        <begin position="220"/>
        <end position="352"/>
    </location>
</feature>
<evidence type="ECO:0000256" key="2">
    <source>
        <dbReference type="ARBA" id="ARBA00022448"/>
    </source>
</evidence>
<dbReference type="SUPFAM" id="SSF56935">
    <property type="entry name" value="Porins"/>
    <property type="match status" value="1"/>
</dbReference>
<dbReference type="InterPro" id="IPR023997">
    <property type="entry name" value="TonB-dep_OMP_SusC/RagA_CS"/>
</dbReference>
<name>A0A413ILU8_9BACT</name>
<dbReference type="NCBIfam" id="TIGR04057">
    <property type="entry name" value="SusC_RagA_signa"/>
    <property type="match status" value="1"/>
</dbReference>
<comment type="similarity">
    <text evidence="7">Belongs to the TonB-dependent receptor family.</text>
</comment>
<dbReference type="InterPro" id="IPR012910">
    <property type="entry name" value="Plug_dom"/>
</dbReference>
<dbReference type="Gene3D" id="2.60.40.1120">
    <property type="entry name" value="Carboxypeptidase-like, regulatory domain"/>
    <property type="match status" value="1"/>
</dbReference>
<dbReference type="SUPFAM" id="SSF49464">
    <property type="entry name" value="Carboxypeptidase regulatory domain-like"/>
    <property type="match status" value="1"/>
</dbReference>
<dbReference type="GO" id="GO:0009279">
    <property type="term" value="C:cell outer membrane"/>
    <property type="evidence" value="ECO:0007669"/>
    <property type="project" value="UniProtKB-SubCell"/>
</dbReference>
<evidence type="ECO:0000313" key="10">
    <source>
        <dbReference type="Proteomes" id="UP000286063"/>
    </source>
</evidence>
<keyword evidence="6 7" id="KW-0998">Cell outer membrane</keyword>
<dbReference type="InterPro" id="IPR036942">
    <property type="entry name" value="Beta-barrel_TonB_sf"/>
</dbReference>
<comment type="caution">
    <text evidence="9">The sequence shown here is derived from an EMBL/GenBank/DDBJ whole genome shotgun (WGS) entry which is preliminary data.</text>
</comment>